<protein>
    <recommendedName>
        <fullName evidence="9">Magnesium transporter MgtE</fullName>
    </recommendedName>
</protein>
<feature type="transmembrane region" description="Helical" evidence="9">
    <location>
        <begin position="439"/>
        <end position="463"/>
    </location>
</feature>
<evidence type="ECO:0000256" key="8">
    <source>
        <dbReference type="PROSITE-ProRule" id="PRU00703"/>
    </source>
</evidence>
<dbReference type="Pfam" id="PF01769">
    <property type="entry name" value="MgtE"/>
    <property type="match status" value="1"/>
</dbReference>
<dbReference type="GO" id="GO:0015095">
    <property type="term" value="F:magnesium ion transmembrane transporter activity"/>
    <property type="evidence" value="ECO:0007669"/>
    <property type="project" value="UniProtKB-UniRule"/>
</dbReference>
<keyword evidence="9" id="KW-0479">Metal-binding</keyword>
<dbReference type="Gene3D" id="1.25.60.10">
    <property type="entry name" value="MgtE N-terminal domain-like"/>
    <property type="match status" value="1"/>
</dbReference>
<dbReference type="InterPro" id="IPR006669">
    <property type="entry name" value="MgtE_transporter"/>
</dbReference>
<comment type="function">
    <text evidence="9">Acts as a magnesium transporter.</text>
</comment>
<evidence type="ECO:0000256" key="9">
    <source>
        <dbReference type="RuleBase" id="RU362011"/>
    </source>
</evidence>
<dbReference type="PANTHER" id="PTHR43773">
    <property type="entry name" value="MAGNESIUM TRANSPORTER MGTE"/>
    <property type="match status" value="1"/>
</dbReference>
<feature type="transmembrane region" description="Helical" evidence="9">
    <location>
        <begin position="330"/>
        <end position="353"/>
    </location>
</feature>
<keyword evidence="8" id="KW-0129">CBS domain</keyword>
<evidence type="ECO:0000256" key="2">
    <source>
        <dbReference type="ARBA" id="ARBA00009749"/>
    </source>
</evidence>
<dbReference type="InterPro" id="IPR006668">
    <property type="entry name" value="Mg_transptr_MgtE_intracell_dom"/>
</dbReference>
<dbReference type="EMBL" id="MDDS01000008">
    <property type="protein sequence ID" value="ODP39077.1"/>
    <property type="molecule type" value="Genomic_DNA"/>
</dbReference>
<keyword evidence="6 9" id="KW-1133">Transmembrane helix</keyword>
<dbReference type="Pfam" id="PF03448">
    <property type="entry name" value="MgtE_N"/>
    <property type="match status" value="1"/>
</dbReference>
<comment type="caution">
    <text evidence="12">The sequence shown here is derived from an EMBL/GenBank/DDBJ whole genome shotgun (WGS) entry which is preliminary data.</text>
</comment>
<keyword evidence="4 9" id="KW-0812">Transmembrane</keyword>
<dbReference type="NCBIfam" id="TIGR00400">
    <property type="entry name" value="mgtE"/>
    <property type="match status" value="1"/>
</dbReference>
<dbReference type="CDD" id="cd04606">
    <property type="entry name" value="CBS_pair_Mg_transporter"/>
    <property type="match status" value="1"/>
</dbReference>
<dbReference type="SMART" id="SM00116">
    <property type="entry name" value="CBS"/>
    <property type="match status" value="2"/>
</dbReference>
<dbReference type="SUPFAM" id="SSF54631">
    <property type="entry name" value="CBS-domain pair"/>
    <property type="match status" value="1"/>
</dbReference>
<feature type="transmembrane region" description="Helical" evidence="9">
    <location>
        <begin position="403"/>
        <end position="427"/>
    </location>
</feature>
<feature type="transmembrane region" description="Helical" evidence="9">
    <location>
        <begin position="374"/>
        <end position="397"/>
    </location>
</feature>
<comment type="similarity">
    <text evidence="2 9">Belongs to the SLC41A transporter family.</text>
</comment>
<dbReference type="Gene3D" id="1.10.357.20">
    <property type="entry name" value="SLC41 divalent cation transporters, integral membrane domain"/>
    <property type="match status" value="1"/>
</dbReference>
<dbReference type="Pfam" id="PF00571">
    <property type="entry name" value="CBS"/>
    <property type="match status" value="1"/>
</dbReference>
<evidence type="ECO:0000256" key="10">
    <source>
        <dbReference type="SAM" id="MobiDB-lite"/>
    </source>
</evidence>
<gene>
    <name evidence="12" type="ORF">BFL28_11995</name>
</gene>
<keyword evidence="7 9" id="KW-0472">Membrane</keyword>
<evidence type="ECO:0000313" key="12">
    <source>
        <dbReference type="EMBL" id="ODP39077.1"/>
    </source>
</evidence>
<comment type="subunit">
    <text evidence="9">Homodimer.</text>
</comment>
<keyword evidence="9" id="KW-1003">Cell membrane</keyword>
<evidence type="ECO:0000256" key="3">
    <source>
        <dbReference type="ARBA" id="ARBA00022448"/>
    </source>
</evidence>
<dbReference type="InterPro" id="IPR006667">
    <property type="entry name" value="SLC41_membr_dom"/>
</dbReference>
<dbReference type="InterPro" id="IPR036739">
    <property type="entry name" value="SLC41_membr_dom_sf"/>
</dbReference>
<dbReference type="InterPro" id="IPR046342">
    <property type="entry name" value="CBS_dom_sf"/>
</dbReference>
<name>A0A1E3LZ53_9SPHN</name>
<dbReference type="SMART" id="SM00924">
    <property type="entry name" value="MgtE_N"/>
    <property type="match status" value="1"/>
</dbReference>
<evidence type="ECO:0000259" key="11">
    <source>
        <dbReference type="PROSITE" id="PS51371"/>
    </source>
</evidence>
<evidence type="ECO:0000256" key="4">
    <source>
        <dbReference type="ARBA" id="ARBA00022692"/>
    </source>
</evidence>
<keyword evidence="3 9" id="KW-0813">Transport</keyword>
<dbReference type="SUPFAM" id="SSF158791">
    <property type="entry name" value="MgtE N-terminal domain-like"/>
    <property type="match status" value="1"/>
</dbReference>
<dbReference type="InterPro" id="IPR038076">
    <property type="entry name" value="MgtE_N_sf"/>
</dbReference>
<evidence type="ECO:0000256" key="7">
    <source>
        <dbReference type="ARBA" id="ARBA00023136"/>
    </source>
</evidence>
<dbReference type="Proteomes" id="UP000094487">
    <property type="component" value="Unassembled WGS sequence"/>
</dbReference>
<reference evidence="12 13" key="1">
    <citation type="submission" date="2016-08" db="EMBL/GenBank/DDBJ databases">
        <title>Draft genome of the agarase producing Sphingomonas sp. MCT13.</title>
        <authorList>
            <person name="D'Andrea M.M."/>
            <person name="Rossolini G.M."/>
            <person name="Thaller M.C."/>
        </authorList>
    </citation>
    <scope>NUCLEOTIDE SEQUENCE [LARGE SCALE GENOMIC DNA]</scope>
    <source>
        <strain evidence="12 13">MCT13</strain>
    </source>
</reference>
<dbReference type="AlphaFoldDB" id="A0A1E3LZ53"/>
<sequence>MTDETDTTIAAESPSEHPEHLSPEFVRTVLDLVEAGEIEAAREKVAPLHPADIADLVELTPGEQRRQLAAAIAGLIDGDVLSEMNDWVREELIEALDPHEVADIAAELDTDDAVAIIEDMEEEDQRAVLRALDPDDRAAIEEALSYPEESAGRLMQRELIAVPEHWTVGHVLDFLRGQEELPTDFWEIFVVDPAHKPVGTCALSWILRTPRGVSVGDVMKREQTLIPVEMDQEEVALKFQKYALISAAVTDDSGRLVGVITVDDIVHIISEEAGEDALLMSGAGDGDINEPIRDSYKARVRWLVANLFTALVASSIIALFGAAIEKMVALAVLMPIVASVGGNAGTQTMAIVVRALATNQLTQSNTVRTIRREILVALLNGATIAVLLGIGAALVFGNPALGGVIAAAMVVNILVAGLAGVLVPVTLERMKQDPAVASSVFVTMVTDSMGFLAFLGLAVAFGLTG</sequence>
<accession>A0A1E3LZ53</accession>
<organism evidence="12 13">
    <name type="scientific">Sphingomonas turrisvirgatae</name>
    <dbReference type="NCBI Taxonomy" id="1888892"/>
    <lineage>
        <taxon>Bacteria</taxon>
        <taxon>Pseudomonadati</taxon>
        <taxon>Pseudomonadota</taxon>
        <taxon>Alphaproteobacteria</taxon>
        <taxon>Sphingomonadales</taxon>
        <taxon>Sphingomonadaceae</taxon>
        <taxon>Sphingomonas</taxon>
    </lineage>
</organism>
<dbReference type="PROSITE" id="PS51371">
    <property type="entry name" value="CBS"/>
    <property type="match status" value="1"/>
</dbReference>
<dbReference type="GO" id="GO:0046872">
    <property type="term" value="F:metal ion binding"/>
    <property type="evidence" value="ECO:0007669"/>
    <property type="project" value="UniProtKB-KW"/>
</dbReference>
<dbReference type="SUPFAM" id="SSF161093">
    <property type="entry name" value="MgtE membrane domain-like"/>
    <property type="match status" value="1"/>
</dbReference>
<evidence type="ECO:0000256" key="6">
    <source>
        <dbReference type="ARBA" id="ARBA00022989"/>
    </source>
</evidence>
<evidence type="ECO:0000256" key="5">
    <source>
        <dbReference type="ARBA" id="ARBA00022842"/>
    </source>
</evidence>
<dbReference type="OrthoDB" id="9790355at2"/>
<dbReference type="Gene3D" id="3.10.580.10">
    <property type="entry name" value="CBS-domain"/>
    <property type="match status" value="1"/>
</dbReference>
<evidence type="ECO:0000313" key="13">
    <source>
        <dbReference type="Proteomes" id="UP000094487"/>
    </source>
</evidence>
<feature type="transmembrane region" description="Helical" evidence="9">
    <location>
        <begin position="302"/>
        <end position="324"/>
    </location>
</feature>
<comment type="subcellular location">
    <subcellularLocation>
        <location evidence="9">Cell membrane</location>
        <topology evidence="9">Multi-pass membrane protein</topology>
    </subcellularLocation>
    <subcellularLocation>
        <location evidence="1">Membrane</location>
        <topology evidence="1">Multi-pass membrane protein</topology>
    </subcellularLocation>
</comment>
<keyword evidence="5 9" id="KW-0460">Magnesium</keyword>
<dbReference type="STRING" id="1888892.BFL28_11995"/>
<keyword evidence="13" id="KW-1185">Reference proteome</keyword>
<dbReference type="RefSeq" id="WP_069319252.1">
    <property type="nucleotide sequence ID" value="NZ_MDDS01000008.1"/>
</dbReference>
<dbReference type="InterPro" id="IPR000644">
    <property type="entry name" value="CBS_dom"/>
</dbReference>
<evidence type="ECO:0000256" key="1">
    <source>
        <dbReference type="ARBA" id="ARBA00004141"/>
    </source>
</evidence>
<feature type="domain" description="CBS" evidence="11">
    <location>
        <begin position="219"/>
        <end position="275"/>
    </location>
</feature>
<proteinExistence type="inferred from homology"/>
<dbReference type="GO" id="GO:0005886">
    <property type="term" value="C:plasma membrane"/>
    <property type="evidence" value="ECO:0007669"/>
    <property type="project" value="UniProtKB-SubCell"/>
</dbReference>
<feature type="region of interest" description="Disordered" evidence="10">
    <location>
        <begin position="1"/>
        <end position="22"/>
    </location>
</feature>
<dbReference type="PANTHER" id="PTHR43773:SF1">
    <property type="entry name" value="MAGNESIUM TRANSPORTER MGTE"/>
    <property type="match status" value="1"/>
</dbReference>